<keyword evidence="1" id="KW-0472">Membrane</keyword>
<dbReference type="EMBL" id="BSKO01000001">
    <property type="protein sequence ID" value="GLO66693.1"/>
    <property type="molecule type" value="Genomic_DNA"/>
</dbReference>
<dbReference type="RefSeq" id="WP_017797148.1">
    <property type="nucleotide sequence ID" value="NZ_BSKO01000001.1"/>
</dbReference>
<protein>
    <submittedName>
        <fullName evidence="2">Membrane protein</fullName>
    </submittedName>
</protein>
<proteinExistence type="predicted"/>
<feature type="transmembrane region" description="Helical" evidence="1">
    <location>
        <begin position="42"/>
        <end position="62"/>
    </location>
</feature>
<name>A0ABQ5TII8_9BACI</name>
<dbReference type="Pfam" id="PF11146">
    <property type="entry name" value="DUF2905"/>
    <property type="match status" value="1"/>
</dbReference>
<evidence type="ECO:0000313" key="2">
    <source>
        <dbReference type="EMBL" id="GLO66693.1"/>
    </source>
</evidence>
<keyword evidence="3" id="KW-1185">Reference proteome</keyword>
<keyword evidence="1" id="KW-0812">Transmembrane</keyword>
<dbReference type="PANTHER" id="PTHR36443">
    <property type="entry name" value="BSR5223 PROTEIN"/>
    <property type="match status" value="1"/>
</dbReference>
<keyword evidence="1" id="KW-1133">Transmembrane helix</keyword>
<organism evidence="2 3">
    <name type="scientific">Oceanobacillus kimchii</name>
    <dbReference type="NCBI Taxonomy" id="746691"/>
    <lineage>
        <taxon>Bacteria</taxon>
        <taxon>Bacillati</taxon>
        <taxon>Bacillota</taxon>
        <taxon>Bacilli</taxon>
        <taxon>Bacillales</taxon>
        <taxon>Bacillaceae</taxon>
        <taxon>Oceanobacillus</taxon>
    </lineage>
</organism>
<reference evidence="2 3" key="1">
    <citation type="submission" date="2023-02" db="EMBL/GenBank/DDBJ databases">
        <title>Oceanobacillus kimchii IFOP_LL358 isolated form Alexandrium catenella lab strain.</title>
        <authorList>
            <person name="Gajardo G."/>
            <person name="Ueki S."/>
            <person name="Maruyama F."/>
        </authorList>
    </citation>
    <scope>NUCLEOTIDE SEQUENCE [LARGE SCALE GENOMIC DNA]</scope>
    <source>
        <strain evidence="2 3">IFOP_LL358</strain>
    </source>
</reference>
<accession>A0ABQ5TII8</accession>
<comment type="caution">
    <text evidence="2">The sequence shown here is derived from an EMBL/GenBank/DDBJ whole genome shotgun (WGS) entry which is preliminary data.</text>
</comment>
<dbReference type="Proteomes" id="UP001275436">
    <property type="component" value="Unassembled WGS sequence"/>
</dbReference>
<dbReference type="InterPro" id="IPR021320">
    <property type="entry name" value="DUF2905"/>
</dbReference>
<sequence>MGKMFIIIGVVFIIIGILWTFIGRLPGDITINKGNFTLHFPIVTSIVISIILTLIMFVIGRFR</sequence>
<dbReference type="PANTHER" id="PTHR36443:SF1">
    <property type="entry name" value="BSR5223 PROTEIN"/>
    <property type="match status" value="1"/>
</dbReference>
<gene>
    <name evidence="2" type="ORF">MACH08_24770</name>
</gene>
<evidence type="ECO:0000256" key="1">
    <source>
        <dbReference type="SAM" id="Phobius"/>
    </source>
</evidence>
<evidence type="ECO:0000313" key="3">
    <source>
        <dbReference type="Proteomes" id="UP001275436"/>
    </source>
</evidence>
<feature type="transmembrane region" description="Helical" evidence="1">
    <location>
        <begin position="5"/>
        <end position="22"/>
    </location>
</feature>